<keyword evidence="2" id="KW-0436">Ligase</keyword>
<dbReference type="InterPro" id="IPR025110">
    <property type="entry name" value="AMP-bd_C"/>
</dbReference>
<evidence type="ECO:0000256" key="4">
    <source>
        <dbReference type="ARBA" id="ARBA00022840"/>
    </source>
</evidence>
<keyword evidence="5" id="KW-0007">Acetylation</keyword>
<evidence type="ECO:0000313" key="8">
    <source>
        <dbReference type="EMBL" id="GAW67875.1"/>
    </source>
</evidence>
<dbReference type="EMBL" id="BDQG01000001">
    <property type="protein sequence ID" value="GAW67875.1"/>
    <property type="molecule type" value="Genomic_DNA"/>
</dbReference>
<protein>
    <recommendedName>
        <fullName evidence="1">acetate--CoA ligase</fullName>
        <ecNumber evidence="1">6.2.1.1</ecNumber>
    </recommendedName>
</protein>
<keyword evidence="3" id="KW-0547">Nucleotide-binding</keyword>
<comment type="caution">
    <text evidence="8">The sequence shown here is derived from an EMBL/GenBank/DDBJ whole genome shotgun (WGS) entry which is preliminary data.</text>
</comment>
<dbReference type="InterPro" id="IPR042099">
    <property type="entry name" value="ANL_N_sf"/>
</dbReference>
<dbReference type="SUPFAM" id="SSF56801">
    <property type="entry name" value="Acetyl-CoA synthetase-like"/>
    <property type="match status" value="1"/>
</dbReference>
<reference evidence="9" key="1">
    <citation type="submission" date="2017-05" db="EMBL/GenBank/DDBJ databases">
        <title>Draft genome sequence of Geobacter pelophilus, a iron(III)-reducing bacteria.</title>
        <authorList>
            <person name="Aoyagi T."/>
            <person name="Koike H."/>
            <person name="Morita T."/>
            <person name="Sato Y."/>
            <person name="Habe H."/>
            <person name="Hori T."/>
        </authorList>
    </citation>
    <scope>NUCLEOTIDE SEQUENCE [LARGE SCALE GENOMIC DNA]</scope>
    <source>
        <strain evidence="9">Drf2</strain>
    </source>
</reference>
<dbReference type="RefSeq" id="WP_085814077.1">
    <property type="nucleotide sequence ID" value="NZ_BDQG01000001.1"/>
</dbReference>
<sequence>MGEKTAFRWISAHQDRADYTFNDLDRESSRFANVLQMLGFAAGDIFFTFLPKAPEQFFAFLGALKLQVICGTLFSNFGDDAILDRLGDAGAKAVITKKSFLKKLTRVRPQLPSLQYIILTDIDEHQSAEILSYAALMREASEDFTAPLTPPETPSVLHYTSGSTGKPKGVLHAHRSVLHQSVTAAKVLDLTQFDIYWCTADQGWVTGTSYGIIGPWSLGVTQIHYGGGYDAKLWFDVLQMEAVTIWYSAPTALRMLMREDAGLYGGYDLSTLRHIYSVGEPLNPEVITWARAALGKDIYDTWFQTETGGIMISNRPGLEIRPGSMGTPLDGIEAAIIADDGEVLGDGMTGNLCLKSGWASMFTTYLNNPVVYRQKFKNGYYYTGDTAVRDAEGYYWFKGRSDDVINTAGHLISPFEVESALLEIPEVAESGVIGAPDELLFEKVVAFVNLHDGCTWSRELEVKLRLHVSNRASSIATPQEIIVVDSVPKNKSGKIMRRLLKARYLGQDAGDISTLEE</sequence>
<dbReference type="EC" id="6.2.1.1" evidence="1"/>
<evidence type="ECO:0000259" key="7">
    <source>
        <dbReference type="Pfam" id="PF13193"/>
    </source>
</evidence>
<organism evidence="8 9">
    <name type="scientific">Geoanaerobacter pelophilus</name>
    <dbReference type="NCBI Taxonomy" id="60036"/>
    <lineage>
        <taxon>Bacteria</taxon>
        <taxon>Pseudomonadati</taxon>
        <taxon>Thermodesulfobacteriota</taxon>
        <taxon>Desulfuromonadia</taxon>
        <taxon>Geobacterales</taxon>
        <taxon>Geobacteraceae</taxon>
        <taxon>Geoanaerobacter</taxon>
    </lineage>
</organism>
<gene>
    <name evidence="8" type="ORF">GPEL0_01r3952</name>
</gene>
<dbReference type="Gene3D" id="3.40.50.12780">
    <property type="entry name" value="N-terminal domain of ligase-like"/>
    <property type="match status" value="1"/>
</dbReference>
<dbReference type="Pfam" id="PF13193">
    <property type="entry name" value="AMP-binding_C"/>
    <property type="match status" value="1"/>
</dbReference>
<keyword evidence="9" id="KW-1185">Reference proteome</keyword>
<evidence type="ECO:0000259" key="6">
    <source>
        <dbReference type="Pfam" id="PF00501"/>
    </source>
</evidence>
<accession>A0ABQ0MLC1</accession>
<evidence type="ECO:0000256" key="1">
    <source>
        <dbReference type="ARBA" id="ARBA00013275"/>
    </source>
</evidence>
<feature type="domain" description="AMP-dependent synthetase/ligase" evidence="6">
    <location>
        <begin position="3"/>
        <end position="365"/>
    </location>
</feature>
<dbReference type="InterPro" id="IPR020845">
    <property type="entry name" value="AMP-binding_CS"/>
</dbReference>
<keyword evidence="4" id="KW-0067">ATP-binding</keyword>
<dbReference type="PANTHER" id="PTHR24095:SF14">
    <property type="entry name" value="ACETYL-COENZYME A SYNTHETASE 1"/>
    <property type="match status" value="1"/>
</dbReference>
<dbReference type="Pfam" id="PF00501">
    <property type="entry name" value="AMP-binding"/>
    <property type="match status" value="1"/>
</dbReference>
<evidence type="ECO:0000256" key="2">
    <source>
        <dbReference type="ARBA" id="ARBA00022598"/>
    </source>
</evidence>
<dbReference type="Proteomes" id="UP000194153">
    <property type="component" value="Unassembled WGS sequence"/>
</dbReference>
<dbReference type="Gene3D" id="3.30.300.30">
    <property type="match status" value="1"/>
</dbReference>
<evidence type="ECO:0000313" key="9">
    <source>
        <dbReference type="Proteomes" id="UP000194153"/>
    </source>
</evidence>
<feature type="domain" description="AMP-binding enzyme C-terminal" evidence="7">
    <location>
        <begin position="416"/>
        <end position="494"/>
    </location>
</feature>
<evidence type="ECO:0000256" key="3">
    <source>
        <dbReference type="ARBA" id="ARBA00022741"/>
    </source>
</evidence>
<dbReference type="PROSITE" id="PS00455">
    <property type="entry name" value="AMP_BINDING"/>
    <property type="match status" value="1"/>
</dbReference>
<dbReference type="InterPro" id="IPR045851">
    <property type="entry name" value="AMP-bd_C_sf"/>
</dbReference>
<name>A0ABQ0MLC1_9BACT</name>
<dbReference type="InterPro" id="IPR000873">
    <property type="entry name" value="AMP-dep_synth/lig_dom"/>
</dbReference>
<evidence type="ECO:0000256" key="5">
    <source>
        <dbReference type="ARBA" id="ARBA00022990"/>
    </source>
</evidence>
<dbReference type="PANTHER" id="PTHR24095">
    <property type="entry name" value="ACETYL-COENZYME A SYNTHETASE"/>
    <property type="match status" value="1"/>
</dbReference>
<proteinExistence type="predicted"/>